<accession>A0A9P6H579</accession>
<dbReference type="InterPro" id="IPR018466">
    <property type="entry name" value="Kre9/Knh1-like_N"/>
</dbReference>
<dbReference type="PANTHER" id="PTHR35185">
    <property type="entry name" value="SERINE/THREONINE-RICH PROTEIN ADG2-RELATED"/>
    <property type="match status" value="1"/>
</dbReference>
<reference evidence="4" key="2">
    <citation type="submission" date="2020-11" db="EMBL/GenBank/DDBJ databases">
        <authorList>
            <consortium name="DOE Joint Genome Institute"/>
            <person name="Kuo A."/>
            <person name="Miyauchi S."/>
            <person name="Kiss E."/>
            <person name="Drula E."/>
            <person name="Kohler A."/>
            <person name="Sanchez-Garcia M."/>
            <person name="Andreopoulos B."/>
            <person name="Barry K.W."/>
            <person name="Bonito G."/>
            <person name="Buee M."/>
            <person name="Carver A."/>
            <person name="Chen C."/>
            <person name="Cichocki N."/>
            <person name="Clum A."/>
            <person name="Culley D."/>
            <person name="Crous P.W."/>
            <person name="Fauchery L."/>
            <person name="Girlanda M."/>
            <person name="Hayes R."/>
            <person name="Keri Z."/>
            <person name="Labutti K."/>
            <person name="Lipzen A."/>
            <person name="Lombard V."/>
            <person name="Magnuson J."/>
            <person name="Maillard F."/>
            <person name="Morin E."/>
            <person name="Murat C."/>
            <person name="Nolan M."/>
            <person name="Ohm R."/>
            <person name="Pangilinan J."/>
            <person name="Pereira M."/>
            <person name="Perotto S."/>
            <person name="Peter M."/>
            <person name="Riley R."/>
            <person name="Sitrit Y."/>
            <person name="Stielow B."/>
            <person name="Szollosi G."/>
            <person name="Zifcakova L."/>
            <person name="Stursova M."/>
            <person name="Spatafora J.W."/>
            <person name="Tedersoo L."/>
            <person name="Vaario L.-M."/>
            <person name="Yamada A."/>
            <person name="Yan M."/>
            <person name="Wang P."/>
            <person name="Xu J."/>
            <person name="Bruns T."/>
            <person name="Baldrian P."/>
            <person name="Vilgalys R."/>
            <person name="Henrissat B."/>
            <person name="Grigoriev I.V."/>
            <person name="Hibbett D."/>
            <person name="Nagy L.G."/>
            <person name="Martin F.M."/>
        </authorList>
    </citation>
    <scope>NUCLEOTIDE SEQUENCE</scope>
    <source>
        <strain evidence="4">UH-Tt-Lm1</strain>
    </source>
</reference>
<organism evidence="4 5">
    <name type="scientific">Thelephora terrestris</name>
    <dbReference type="NCBI Taxonomy" id="56493"/>
    <lineage>
        <taxon>Eukaryota</taxon>
        <taxon>Fungi</taxon>
        <taxon>Dikarya</taxon>
        <taxon>Basidiomycota</taxon>
        <taxon>Agaricomycotina</taxon>
        <taxon>Agaricomycetes</taxon>
        <taxon>Thelephorales</taxon>
        <taxon>Thelephoraceae</taxon>
        <taxon>Thelephora</taxon>
    </lineage>
</organism>
<name>A0A9P6H579_9AGAM</name>
<reference evidence="4" key="1">
    <citation type="journal article" date="2020" name="Nat. Commun.">
        <title>Large-scale genome sequencing of mycorrhizal fungi provides insights into the early evolution of symbiotic traits.</title>
        <authorList>
            <person name="Miyauchi S."/>
            <person name="Kiss E."/>
            <person name="Kuo A."/>
            <person name="Drula E."/>
            <person name="Kohler A."/>
            <person name="Sanchez-Garcia M."/>
            <person name="Morin E."/>
            <person name="Andreopoulos B."/>
            <person name="Barry K.W."/>
            <person name="Bonito G."/>
            <person name="Buee M."/>
            <person name="Carver A."/>
            <person name="Chen C."/>
            <person name="Cichocki N."/>
            <person name="Clum A."/>
            <person name="Culley D."/>
            <person name="Crous P.W."/>
            <person name="Fauchery L."/>
            <person name="Girlanda M."/>
            <person name="Hayes R.D."/>
            <person name="Keri Z."/>
            <person name="LaButti K."/>
            <person name="Lipzen A."/>
            <person name="Lombard V."/>
            <person name="Magnuson J."/>
            <person name="Maillard F."/>
            <person name="Murat C."/>
            <person name="Nolan M."/>
            <person name="Ohm R.A."/>
            <person name="Pangilinan J."/>
            <person name="Pereira M.F."/>
            <person name="Perotto S."/>
            <person name="Peter M."/>
            <person name="Pfister S."/>
            <person name="Riley R."/>
            <person name="Sitrit Y."/>
            <person name="Stielow J.B."/>
            <person name="Szollosi G."/>
            <person name="Zifcakova L."/>
            <person name="Stursova M."/>
            <person name="Spatafora J.W."/>
            <person name="Tedersoo L."/>
            <person name="Vaario L.M."/>
            <person name="Yamada A."/>
            <person name="Yan M."/>
            <person name="Wang P."/>
            <person name="Xu J."/>
            <person name="Bruns T."/>
            <person name="Baldrian P."/>
            <person name="Vilgalys R."/>
            <person name="Dunand C."/>
            <person name="Henrissat B."/>
            <person name="Grigoriev I.V."/>
            <person name="Hibbett D."/>
            <person name="Nagy L.G."/>
            <person name="Martin F.M."/>
        </authorList>
    </citation>
    <scope>NUCLEOTIDE SEQUENCE</scope>
    <source>
        <strain evidence="4">UH-Tt-Lm1</strain>
    </source>
</reference>
<feature type="domain" description="Yeast cell wall synthesis Kre9/Knh1-like N-terminal" evidence="3">
    <location>
        <begin position="24"/>
        <end position="118"/>
    </location>
</feature>
<evidence type="ECO:0000256" key="1">
    <source>
        <dbReference type="ARBA" id="ARBA00022729"/>
    </source>
</evidence>
<protein>
    <recommendedName>
        <fullName evidence="3">Yeast cell wall synthesis Kre9/Knh1-like N-terminal domain-containing protein</fullName>
    </recommendedName>
</protein>
<evidence type="ECO:0000259" key="3">
    <source>
        <dbReference type="Pfam" id="PF10342"/>
    </source>
</evidence>
<evidence type="ECO:0000256" key="2">
    <source>
        <dbReference type="SAM" id="SignalP"/>
    </source>
</evidence>
<gene>
    <name evidence="4" type="ORF">BJ322DRAFT_1113327</name>
</gene>
<proteinExistence type="predicted"/>
<feature type="chain" id="PRO_5040112092" description="Yeast cell wall synthesis Kre9/Knh1-like N-terminal domain-containing protein" evidence="2">
    <location>
        <begin position="20"/>
        <end position="171"/>
    </location>
</feature>
<evidence type="ECO:0000313" key="4">
    <source>
        <dbReference type="EMBL" id="KAF9779520.1"/>
    </source>
</evidence>
<dbReference type="Proteomes" id="UP000736335">
    <property type="component" value="Unassembled WGS sequence"/>
</dbReference>
<dbReference type="Pfam" id="PF10342">
    <property type="entry name" value="Kre9_KNH"/>
    <property type="match status" value="1"/>
</dbReference>
<dbReference type="OrthoDB" id="5316007at2759"/>
<evidence type="ECO:0000313" key="5">
    <source>
        <dbReference type="Proteomes" id="UP000736335"/>
    </source>
</evidence>
<dbReference type="EMBL" id="WIUZ02000019">
    <property type="protein sequence ID" value="KAF9779520.1"/>
    <property type="molecule type" value="Genomic_DNA"/>
</dbReference>
<keyword evidence="1 2" id="KW-0732">Signal</keyword>
<dbReference type="AlphaFoldDB" id="A0A9P6H579"/>
<dbReference type="InterPro" id="IPR052479">
    <property type="entry name" value="GPI-anchor_Adhesion_Reg"/>
</dbReference>
<feature type="signal peptide" evidence="2">
    <location>
        <begin position="1"/>
        <end position="19"/>
    </location>
</feature>
<sequence>MRAFSVFSAILLLSVNAWAATIIEPSSTTVWSANNDAQGIAWTSVPTDPDSFSLQLANMAVSPSISIILKNNVSTAAGSTMVTAPSSGWPTGNGFQVNVVQISSNGTAILAQSPQFAINGTTTAFSSSVSYSGTSTGTSPGSTSTGKNGAVGLTVQTGFVAGLAIVGALLA</sequence>
<keyword evidence="5" id="KW-1185">Reference proteome</keyword>
<dbReference type="PANTHER" id="PTHR35185:SF1">
    <property type="entry name" value="UPF0619 GPI-ANCHORED MEMBRANE PROTEIN C1322.10"/>
    <property type="match status" value="1"/>
</dbReference>
<comment type="caution">
    <text evidence="4">The sequence shown here is derived from an EMBL/GenBank/DDBJ whole genome shotgun (WGS) entry which is preliminary data.</text>
</comment>